<sequence>MIVDVYSSEQPLFYEGLKRAVKKLVSECDTCQKIEHDYCAQMGLMQLLLIPKGIWEDLTVDFVEGLTNSMGFETILSSQFLSQLAGGTAMLALDRVYLLLMTSDQYNSKKCRDQKHKDLAQPIENAIFLVLTDSTRSINQSKEAAR</sequence>
<comment type="caution">
    <text evidence="1">The sequence shown here is derived from an EMBL/GenBank/DDBJ whole genome shotgun (WGS) entry which is preliminary data.</text>
</comment>
<reference evidence="1" key="1">
    <citation type="submission" date="2023-05" db="EMBL/GenBank/DDBJ databases">
        <title>Nepenthes gracilis genome sequencing.</title>
        <authorList>
            <person name="Fukushima K."/>
        </authorList>
    </citation>
    <scope>NUCLEOTIDE SEQUENCE</scope>
    <source>
        <strain evidence="1">SING2019-196</strain>
    </source>
</reference>
<dbReference type="Proteomes" id="UP001279734">
    <property type="component" value="Unassembled WGS sequence"/>
</dbReference>
<organism evidence="1 2">
    <name type="scientific">Nepenthes gracilis</name>
    <name type="common">Slender pitcher plant</name>
    <dbReference type="NCBI Taxonomy" id="150966"/>
    <lineage>
        <taxon>Eukaryota</taxon>
        <taxon>Viridiplantae</taxon>
        <taxon>Streptophyta</taxon>
        <taxon>Embryophyta</taxon>
        <taxon>Tracheophyta</taxon>
        <taxon>Spermatophyta</taxon>
        <taxon>Magnoliopsida</taxon>
        <taxon>eudicotyledons</taxon>
        <taxon>Gunneridae</taxon>
        <taxon>Pentapetalae</taxon>
        <taxon>Caryophyllales</taxon>
        <taxon>Nepenthaceae</taxon>
        <taxon>Nepenthes</taxon>
    </lineage>
</organism>
<dbReference type="AlphaFoldDB" id="A0AAD3P9E3"/>
<evidence type="ECO:0000313" key="1">
    <source>
        <dbReference type="EMBL" id="GMH01058.1"/>
    </source>
</evidence>
<protein>
    <submittedName>
        <fullName evidence="1">Uncharacterized protein</fullName>
    </submittedName>
</protein>
<gene>
    <name evidence="1" type="ORF">Nepgr_002897</name>
</gene>
<proteinExistence type="predicted"/>
<accession>A0AAD3P9E3</accession>
<dbReference type="EMBL" id="BSYO01000002">
    <property type="protein sequence ID" value="GMH01058.1"/>
    <property type="molecule type" value="Genomic_DNA"/>
</dbReference>
<keyword evidence="2" id="KW-1185">Reference proteome</keyword>
<name>A0AAD3P9E3_NEPGR</name>
<evidence type="ECO:0000313" key="2">
    <source>
        <dbReference type="Proteomes" id="UP001279734"/>
    </source>
</evidence>